<keyword evidence="1" id="KW-1133">Transmembrane helix</keyword>
<dbReference type="AlphaFoldDB" id="A0A0P8CLX9"/>
<dbReference type="InterPro" id="IPR055713">
    <property type="entry name" value="DUF7289"/>
</dbReference>
<evidence type="ECO:0000313" key="2">
    <source>
        <dbReference type="EMBL" id="KPQ44334.1"/>
    </source>
</evidence>
<keyword evidence="1" id="KW-0472">Membrane</keyword>
<protein>
    <recommendedName>
        <fullName evidence="4">Archaeal Type IV pilin N-terminal domain-containing protein</fullName>
    </recommendedName>
</protein>
<name>A0A0P8CLX9_9EURY</name>
<proteinExistence type="predicted"/>
<accession>A0A0P8CLX9</accession>
<reference evidence="2 3" key="1">
    <citation type="submission" date="2015-09" db="EMBL/GenBank/DDBJ databases">
        <title>A metagenomics-based metabolic model of nitrate-dependent anaerobic oxidation of methane by Methanoperedens-like archaea.</title>
        <authorList>
            <person name="Arshad A."/>
            <person name="Speth D.R."/>
            <person name="De Graaf R.M."/>
            <person name="Op Den Camp H.J."/>
            <person name="Jetten M.S."/>
            <person name="Welte C.U."/>
        </authorList>
    </citation>
    <scope>NUCLEOTIDE SEQUENCE [LARGE SCALE GENOMIC DNA]</scope>
</reference>
<gene>
    <name evidence="2" type="ORF">MPEBLZ_01090</name>
</gene>
<keyword evidence="1" id="KW-0812">Transmembrane</keyword>
<organism evidence="2 3">
    <name type="scientific">Candidatus Methanoperedens nitratireducens</name>
    <dbReference type="NCBI Taxonomy" id="1392998"/>
    <lineage>
        <taxon>Archaea</taxon>
        <taxon>Methanobacteriati</taxon>
        <taxon>Methanobacteriota</taxon>
        <taxon>Stenosarchaea group</taxon>
        <taxon>Methanomicrobia</taxon>
        <taxon>Methanosarcinales</taxon>
        <taxon>ANME-2 cluster</taxon>
        <taxon>Candidatus Methanoperedentaceae</taxon>
        <taxon>Candidatus Methanoperedens</taxon>
    </lineage>
</organism>
<feature type="transmembrane region" description="Helical" evidence="1">
    <location>
        <begin position="12"/>
        <end position="39"/>
    </location>
</feature>
<sequence>MKLFSSERAEAEVIGHVIILSITILGISMITLFGVPAIYNLEDMANSKNVEQAFTVLDSRASRVTLGDSPLQITNFELGGGTLTVEPNSSKNPGYIFVNSSDFNFTIPMGKIKYTLGDRIVSYEGGGVWAQYAGGGTVMLSPPEFHYNGWTLTLPVINVSGNASVAGKGTTVVSIKKMEAMIKYPNASAGRMNPVNGTNNGIVNVNITSDYYKSWADYARTLSYTNVSVNDKNKTAIIVLEVLSPMGTFSLPAGQITIRNINTSNPTPINNFSVNLFDSQMNKLNNLDWEIEARNGTTELELEVEKDGNDLIIKIEFDSPGGEEEWEGCLLCGGVSNWPNSINVDFLNQSMNLTTDDTLNTWPGSGNSRSVYDIFQHYLSLMGSDVTFNTDENKKVDYSKSQLTLDYDPGPGALTFLHVTENRADVGIS</sequence>
<evidence type="ECO:0000256" key="1">
    <source>
        <dbReference type="SAM" id="Phobius"/>
    </source>
</evidence>
<comment type="caution">
    <text evidence="2">The sequence shown here is derived from an EMBL/GenBank/DDBJ whole genome shotgun (WGS) entry which is preliminary data.</text>
</comment>
<dbReference type="Pfam" id="PF23960">
    <property type="entry name" value="DUF7289"/>
    <property type="match status" value="1"/>
</dbReference>
<evidence type="ECO:0008006" key="4">
    <source>
        <dbReference type="Google" id="ProtNLM"/>
    </source>
</evidence>
<dbReference type="Proteomes" id="UP000050360">
    <property type="component" value="Unassembled WGS sequence"/>
</dbReference>
<dbReference type="EMBL" id="LKCM01000099">
    <property type="protein sequence ID" value="KPQ44334.1"/>
    <property type="molecule type" value="Genomic_DNA"/>
</dbReference>
<evidence type="ECO:0000313" key="3">
    <source>
        <dbReference type="Proteomes" id="UP000050360"/>
    </source>
</evidence>